<protein>
    <submittedName>
        <fullName evidence="2">Uncharacterized protein</fullName>
    </submittedName>
</protein>
<organism evidence="2 3">
    <name type="scientific">Caldibacillus debilis</name>
    <dbReference type="NCBI Taxonomy" id="301148"/>
    <lineage>
        <taxon>Bacteria</taxon>
        <taxon>Bacillati</taxon>
        <taxon>Bacillota</taxon>
        <taxon>Bacilli</taxon>
        <taxon>Bacillales</taxon>
        <taxon>Bacillaceae</taxon>
        <taxon>Caldibacillus</taxon>
    </lineage>
</organism>
<keyword evidence="1" id="KW-1133">Transmembrane helix</keyword>
<keyword evidence="1" id="KW-0472">Membrane</keyword>
<sequence>MGMSDIFTSWFIILTITFIIEKNLSNMKEKMTIIPKKTSITAGKMSIIAFGVQHRGRLA</sequence>
<keyword evidence="1" id="KW-0812">Transmembrane</keyword>
<evidence type="ECO:0000313" key="2">
    <source>
        <dbReference type="EMBL" id="REJ28161.1"/>
    </source>
</evidence>
<gene>
    <name evidence="2" type="ORF">C6P37_09915</name>
</gene>
<comment type="caution">
    <text evidence="2">The sequence shown here is derived from an EMBL/GenBank/DDBJ whole genome shotgun (WGS) entry which is preliminary data.</text>
</comment>
<dbReference type="EMBL" id="QEWE01000018">
    <property type="protein sequence ID" value="REJ28161.1"/>
    <property type="molecule type" value="Genomic_DNA"/>
</dbReference>
<dbReference type="AlphaFoldDB" id="A0A3E0K4L3"/>
<accession>A0A3E0K4L3</accession>
<dbReference type="Proteomes" id="UP000257014">
    <property type="component" value="Unassembled WGS sequence"/>
</dbReference>
<evidence type="ECO:0000313" key="3">
    <source>
        <dbReference type="Proteomes" id="UP000257014"/>
    </source>
</evidence>
<reference evidence="2 3" key="1">
    <citation type="submission" date="2018-03" db="EMBL/GenBank/DDBJ databases">
        <authorList>
            <person name="Keele B.F."/>
        </authorList>
    </citation>
    <scope>NUCLEOTIDE SEQUENCE [LARGE SCALE GENOMIC DNA]</scope>
    <source>
        <strain evidence="2">ZCTH4_d</strain>
    </source>
</reference>
<proteinExistence type="predicted"/>
<feature type="transmembrane region" description="Helical" evidence="1">
    <location>
        <begin position="6"/>
        <end position="24"/>
    </location>
</feature>
<evidence type="ECO:0000256" key="1">
    <source>
        <dbReference type="SAM" id="Phobius"/>
    </source>
</evidence>
<name>A0A3E0K4L3_9BACI</name>